<evidence type="ECO:0000256" key="4">
    <source>
        <dbReference type="ARBA" id="ARBA00023004"/>
    </source>
</evidence>
<reference evidence="7 8" key="2">
    <citation type="journal article" date="2008" name="Science">
        <title>Environmental genomics reveals a single-species ecosystem deep within Earth.</title>
        <authorList>
            <person name="Chivian D."/>
            <person name="Brodie E.L."/>
            <person name="Alm E.J."/>
            <person name="Culley D.E."/>
            <person name="Dehal P.S."/>
            <person name="Desantis T.Z."/>
            <person name="Gihring T.M."/>
            <person name="Lapidus A."/>
            <person name="Lin L.H."/>
            <person name="Lowry S.R."/>
            <person name="Moser D.P."/>
            <person name="Richardson P.M."/>
            <person name="Southam G."/>
            <person name="Wanger G."/>
            <person name="Pratt L.M."/>
            <person name="Andersen G.L."/>
            <person name="Hazen T.C."/>
            <person name="Brockman F.J."/>
            <person name="Arkin A.P."/>
            <person name="Onstott T.C."/>
        </authorList>
    </citation>
    <scope>NUCLEOTIDE SEQUENCE [LARGE SCALE GENOMIC DNA]</scope>
    <source>
        <strain evidence="7 8">MP104C</strain>
    </source>
</reference>
<dbReference type="SUPFAM" id="SSF140490">
    <property type="entry name" value="Nqo1C-terminal domain-like"/>
    <property type="match status" value="1"/>
</dbReference>
<dbReference type="EMBL" id="CP000860">
    <property type="protein sequence ID" value="ACA58677.1"/>
    <property type="molecule type" value="Genomic_DNA"/>
</dbReference>
<comment type="similarity">
    <text evidence="1">Belongs to the complex I 51 kDa subunit family.</text>
</comment>
<dbReference type="InterPro" id="IPR019575">
    <property type="entry name" value="Nuop51_4Fe4S-bd"/>
</dbReference>
<dbReference type="Pfam" id="PF01512">
    <property type="entry name" value="Complex1_51K"/>
    <property type="match status" value="1"/>
</dbReference>
<organism evidence="7 8">
    <name type="scientific">Desulforudis audaxviator (strain MP104C)</name>
    <dbReference type="NCBI Taxonomy" id="477974"/>
    <lineage>
        <taxon>Bacteria</taxon>
        <taxon>Bacillati</taxon>
        <taxon>Bacillota</taxon>
        <taxon>Clostridia</taxon>
        <taxon>Thermoanaerobacterales</taxon>
        <taxon>Candidatus Desulforudaceae</taxon>
        <taxon>Candidatus Desulforudis</taxon>
    </lineage>
</organism>
<dbReference type="KEGG" id="dau:Daud_0109"/>
<dbReference type="RefSeq" id="WP_012301271.1">
    <property type="nucleotide sequence ID" value="NC_010424.1"/>
</dbReference>
<keyword evidence="8" id="KW-1185">Reference proteome</keyword>
<dbReference type="InterPro" id="IPR037207">
    <property type="entry name" value="Nuop51_4Fe4S-bd_sf"/>
</dbReference>
<evidence type="ECO:0000256" key="2">
    <source>
        <dbReference type="ARBA" id="ARBA00022485"/>
    </source>
</evidence>
<dbReference type="FunFam" id="3.40.50.11540:FF:000001">
    <property type="entry name" value="NADH dehydrogenase [ubiquinone] flavoprotein 1, mitochondrial"/>
    <property type="match status" value="1"/>
</dbReference>
<dbReference type="Pfam" id="PF13187">
    <property type="entry name" value="Fer4_9"/>
    <property type="match status" value="1"/>
</dbReference>
<dbReference type="FunFam" id="1.20.1440.230:FF:000001">
    <property type="entry name" value="Mitochondrial NADH dehydrogenase flavoprotein 1"/>
    <property type="match status" value="1"/>
</dbReference>
<dbReference type="CDD" id="cd02980">
    <property type="entry name" value="TRX_Fd_family"/>
    <property type="match status" value="1"/>
</dbReference>
<keyword evidence="4" id="KW-0408">Iron</keyword>
<dbReference type="eggNOG" id="COG1894">
    <property type="taxonomic scope" value="Bacteria"/>
</dbReference>
<dbReference type="Gene3D" id="3.30.70.20">
    <property type="match status" value="1"/>
</dbReference>
<dbReference type="Pfam" id="PF10589">
    <property type="entry name" value="NADH_4Fe-4S"/>
    <property type="match status" value="1"/>
</dbReference>
<keyword evidence="3" id="KW-0479">Metal-binding</keyword>
<keyword evidence="5" id="KW-0411">Iron-sulfur</keyword>
<dbReference type="GO" id="GO:0046872">
    <property type="term" value="F:metal ion binding"/>
    <property type="evidence" value="ECO:0007669"/>
    <property type="project" value="UniProtKB-KW"/>
</dbReference>
<dbReference type="InterPro" id="IPR017900">
    <property type="entry name" value="4Fe4S_Fe_S_CS"/>
</dbReference>
<feature type="domain" description="4Fe-4S ferredoxin-type" evidence="6">
    <location>
        <begin position="603"/>
        <end position="632"/>
    </location>
</feature>
<evidence type="ECO:0000256" key="5">
    <source>
        <dbReference type="ARBA" id="ARBA00023014"/>
    </source>
</evidence>
<dbReference type="Gene3D" id="6.10.250.1450">
    <property type="match status" value="1"/>
</dbReference>
<dbReference type="SUPFAM" id="SSF52833">
    <property type="entry name" value="Thioredoxin-like"/>
    <property type="match status" value="1"/>
</dbReference>
<dbReference type="GO" id="GO:0016491">
    <property type="term" value="F:oxidoreductase activity"/>
    <property type="evidence" value="ECO:0007669"/>
    <property type="project" value="UniProtKB-KW"/>
</dbReference>
<evidence type="ECO:0000256" key="3">
    <source>
        <dbReference type="ARBA" id="ARBA00022723"/>
    </source>
</evidence>
<dbReference type="GO" id="GO:0010181">
    <property type="term" value="F:FMN binding"/>
    <property type="evidence" value="ECO:0007669"/>
    <property type="project" value="InterPro"/>
</dbReference>
<dbReference type="Gene3D" id="3.40.30.10">
    <property type="entry name" value="Glutaredoxin"/>
    <property type="match status" value="1"/>
</dbReference>
<accession>B1I1F2</accession>
<proteinExistence type="inferred from homology"/>
<dbReference type="InterPro" id="IPR001949">
    <property type="entry name" value="NADH-UbQ_OxRdtase_51kDa_CS"/>
</dbReference>
<dbReference type="Gene3D" id="1.20.1440.230">
    <property type="entry name" value="NADH-ubiquinone oxidoreductase 51kDa subunit, iron-sulphur binding domain"/>
    <property type="match status" value="1"/>
</dbReference>
<dbReference type="GO" id="GO:0008137">
    <property type="term" value="F:NADH dehydrogenase (ubiquinone) activity"/>
    <property type="evidence" value="ECO:0007669"/>
    <property type="project" value="InterPro"/>
</dbReference>
<dbReference type="Proteomes" id="UP000008544">
    <property type="component" value="Chromosome"/>
</dbReference>
<gene>
    <name evidence="7" type="ordered locus">Daud_0109</name>
</gene>
<dbReference type="Gene3D" id="3.10.20.600">
    <property type="match status" value="1"/>
</dbReference>
<dbReference type="EC" id="1.6.99.5" evidence="7"/>
<sequence>MMLQVDSPARLAEVRKVCESAFARQKSRFLVCAGTGCVLGGALEVYQEFVRLLKERGCPTSVELLFEGRETDAGAAYSGCHGFCQLGPLVRFEPKGIFYTQVTAADVPEIITTALDKNTVVERLLYQNPDGSKSLREEDVPFYRHQQRVVLAYCGLINPEDIREYFAIGGYQALADVLTRYTPEEVIDAVTRSGLRGRGGAGFPTGRKWAAARRAEGEPKYVVCNGDEGDPGAFMDRSVLEGDPHSVLEGMTIAAYAVGAGHGYIYVRAEYPLAVERLKIAIAQARQHRVLGQDIMGTGFNFDIEIFRGAGAFVCGESTALVRSLEGFRGMPKAMPRPRTTEEGIGGKPTLLNNVKSFAYVPQIITRGPEWFASMGTETSKGTAVFALTGKAKNTGLIEVPMGITLREIIFNIGGGTSTGQEFKAVQTGGPSGGCLPKELLDMPVDFDSLTSAGSMMGSGGMVVMDQDTCMVDVARYFLEFTVNESCGQCTPCRVGTYQMLKILEDITQGRGKPTDLSLLEDIGKAIIAGSICGLGQTAPNPVLSTLRYFRSEYEAHIGEKSCPALYCKELIAYWIDPDKCAEPCRLCLENCPMEAIVGKWRATPVIIQEKCIKCGGCFDVCPDKYRAVRKVTGPERLNLLERGLPARGRNGNGGG</sequence>
<dbReference type="InterPro" id="IPR036249">
    <property type="entry name" value="Thioredoxin-like_sf"/>
</dbReference>
<protein>
    <submittedName>
        <fullName evidence="7">NADH dehydrogenase (Quinone)</fullName>
        <ecNumber evidence="7">1.6.99.5</ecNumber>
    </submittedName>
</protein>
<feature type="domain" description="4Fe-4S ferredoxin-type" evidence="6">
    <location>
        <begin position="572"/>
        <end position="602"/>
    </location>
</feature>
<keyword evidence="2" id="KW-0004">4Fe-4S</keyword>
<keyword evidence="7" id="KW-0560">Oxidoreductase</keyword>
<dbReference type="SUPFAM" id="SSF142984">
    <property type="entry name" value="Nqo1 middle domain-like"/>
    <property type="match status" value="1"/>
</dbReference>
<dbReference type="SMART" id="SM00928">
    <property type="entry name" value="NADH_4Fe-4S"/>
    <property type="match status" value="1"/>
</dbReference>
<dbReference type="PANTHER" id="PTHR43578">
    <property type="entry name" value="NADH-QUINONE OXIDOREDUCTASE SUBUNIT F"/>
    <property type="match status" value="1"/>
</dbReference>
<dbReference type="PROSITE" id="PS00645">
    <property type="entry name" value="COMPLEX1_51K_2"/>
    <property type="match status" value="1"/>
</dbReference>
<reference evidence="8" key="1">
    <citation type="submission" date="2007-10" db="EMBL/GenBank/DDBJ databases">
        <title>Complete sequence of chromosome of Desulforudis audaxviator MP104C.</title>
        <authorList>
            <person name="Copeland A."/>
            <person name="Lucas S."/>
            <person name="Lapidus A."/>
            <person name="Barry K."/>
            <person name="Glavina del Rio T."/>
            <person name="Dalin E."/>
            <person name="Tice H."/>
            <person name="Bruce D."/>
            <person name="Pitluck S."/>
            <person name="Lowry S.R."/>
            <person name="Larimer F."/>
            <person name="Land M.L."/>
            <person name="Hauser L."/>
            <person name="Kyrpides N."/>
            <person name="Ivanova N.N."/>
            <person name="Richardson P."/>
        </authorList>
    </citation>
    <scope>NUCLEOTIDE SEQUENCE [LARGE SCALE GENOMIC DNA]</scope>
    <source>
        <strain evidence="8">MP104C</strain>
    </source>
</reference>
<evidence type="ECO:0000256" key="1">
    <source>
        <dbReference type="ARBA" id="ARBA00007523"/>
    </source>
</evidence>
<dbReference type="STRING" id="477974.Daud_0109"/>
<dbReference type="HOGENOM" id="CLU_014881_3_2_9"/>
<dbReference type="Gene3D" id="3.40.50.11540">
    <property type="entry name" value="NADH-ubiquinone oxidoreductase 51kDa subunit"/>
    <property type="match status" value="1"/>
</dbReference>
<dbReference type="PANTHER" id="PTHR43578:SF3">
    <property type="entry name" value="NADH-QUINONE OXIDOREDUCTASE SUBUNIT F"/>
    <property type="match status" value="1"/>
</dbReference>
<dbReference type="OrthoDB" id="9761899at2"/>
<dbReference type="SUPFAM" id="SSF54862">
    <property type="entry name" value="4Fe-4S ferredoxins"/>
    <property type="match status" value="1"/>
</dbReference>
<evidence type="ECO:0000313" key="8">
    <source>
        <dbReference type="Proteomes" id="UP000008544"/>
    </source>
</evidence>
<dbReference type="InterPro" id="IPR017896">
    <property type="entry name" value="4Fe4S_Fe-S-bd"/>
</dbReference>
<dbReference type="GO" id="GO:0051539">
    <property type="term" value="F:4 iron, 4 sulfur cluster binding"/>
    <property type="evidence" value="ECO:0007669"/>
    <property type="project" value="UniProtKB-KW"/>
</dbReference>
<dbReference type="SUPFAM" id="SSF142019">
    <property type="entry name" value="Nqo1 FMN-binding domain-like"/>
    <property type="match status" value="1"/>
</dbReference>
<evidence type="ECO:0000259" key="6">
    <source>
        <dbReference type="PROSITE" id="PS51379"/>
    </source>
</evidence>
<name>B1I1F2_DESAP</name>
<dbReference type="AlphaFoldDB" id="B1I1F2"/>
<dbReference type="PROSITE" id="PS00198">
    <property type="entry name" value="4FE4S_FER_1"/>
    <property type="match status" value="1"/>
</dbReference>
<dbReference type="InterPro" id="IPR011538">
    <property type="entry name" value="Nuo51_FMN-bd"/>
</dbReference>
<dbReference type="PROSITE" id="PS51379">
    <property type="entry name" value="4FE4S_FER_2"/>
    <property type="match status" value="2"/>
</dbReference>
<dbReference type="InterPro" id="IPR037225">
    <property type="entry name" value="Nuo51_FMN-bd_sf"/>
</dbReference>
<evidence type="ECO:0000313" key="7">
    <source>
        <dbReference type="EMBL" id="ACA58677.1"/>
    </source>
</evidence>